<dbReference type="AlphaFoldDB" id="A0AAD4EHQ9"/>
<dbReference type="GO" id="GO:0005741">
    <property type="term" value="C:mitochondrial outer membrane"/>
    <property type="evidence" value="ECO:0007669"/>
    <property type="project" value="UniProtKB-SubCell"/>
</dbReference>
<comment type="similarity">
    <text evidence="2">Belongs to the Tom22 family.</text>
</comment>
<organism evidence="13 14">
    <name type="scientific">Suillus fuscotomentosus</name>
    <dbReference type="NCBI Taxonomy" id="1912939"/>
    <lineage>
        <taxon>Eukaryota</taxon>
        <taxon>Fungi</taxon>
        <taxon>Dikarya</taxon>
        <taxon>Basidiomycota</taxon>
        <taxon>Agaricomycotina</taxon>
        <taxon>Agaricomycetes</taxon>
        <taxon>Agaricomycetidae</taxon>
        <taxon>Boletales</taxon>
        <taxon>Suillineae</taxon>
        <taxon>Suillaceae</taxon>
        <taxon>Suillus</taxon>
    </lineage>
</organism>
<feature type="compositionally biased region" description="Basic and acidic residues" evidence="12">
    <location>
        <begin position="1"/>
        <end position="12"/>
    </location>
</feature>
<evidence type="ECO:0000256" key="9">
    <source>
        <dbReference type="ARBA" id="ARBA00023128"/>
    </source>
</evidence>
<dbReference type="PANTHER" id="PTHR12504:SF0">
    <property type="entry name" value="MITOCHONDRIAL IMPORT RECEPTOR SUBUNIT TOM22 HOMOLOG"/>
    <property type="match status" value="1"/>
</dbReference>
<dbReference type="EMBL" id="JABBWK010000004">
    <property type="protein sequence ID" value="KAG1906444.1"/>
    <property type="molecule type" value="Genomic_DNA"/>
</dbReference>
<dbReference type="RefSeq" id="XP_041232019.1">
    <property type="nucleotide sequence ID" value="XM_041365259.1"/>
</dbReference>
<dbReference type="PANTHER" id="PTHR12504">
    <property type="entry name" value="MITOCHONDRIAL IMPORT RECEPTOR SUBUNIT TOM22"/>
    <property type="match status" value="1"/>
</dbReference>
<feature type="region of interest" description="Disordered" evidence="12">
    <location>
        <begin position="1"/>
        <end position="36"/>
    </location>
</feature>
<keyword evidence="11" id="KW-0675">Receptor</keyword>
<reference evidence="13" key="1">
    <citation type="journal article" date="2020" name="New Phytol.">
        <title>Comparative genomics reveals dynamic genome evolution in host specialist ectomycorrhizal fungi.</title>
        <authorList>
            <person name="Lofgren L.A."/>
            <person name="Nguyen N.H."/>
            <person name="Vilgalys R."/>
            <person name="Ruytinx J."/>
            <person name="Liao H.L."/>
            <person name="Branco S."/>
            <person name="Kuo A."/>
            <person name="LaButti K."/>
            <person name="Lipzen A."/>
            <person name="Andreopoulos W."/>
            <person name="Pangilinan J."/>
            <person name="Riley R."/>
            <person name="Hundley H."/>
            <person name="Na H."/>
            <person name="Barry K."/>
            <person name="Grigoriev I.V."/>
            <person name="Stajich J.E."/>
            <person name="Kennedy P.G."/>
        </authorList>
    </citation>
    <scope>NUCLEOTIDE SEQUENCE</scope>
    <source>
        <strain evidence="13">FC203</strain>
    </source>
</reference>
<comment type="subcellular location">
    <subcellularLocation>
        <location evidence="1">Mitochondrion outer membrane</location>
        <topology evidence="1">Single-pass membrane protein</topology>
    </subcellularLocation>
</comment>
<dbReference type="GeneID" id="64659557"/>
<dbReference type="CDD" id="cd22884">
    <property type="entry name" value="TOM22"/>
    <property type="match status" value="1"/>
</dbReference>
<feature type="region of interest" description="Disordered" evidence="12">
    <location>
        <begin position="122"/>
        <end position="155"/>
    </location>
</feature>
<evidence type="ECO:0000256" key="10">
    <source>
        <dbReference type="ARBA" id="ARBA00023136"/>
    </source>
</evidence>
<dbReference type="InterPro" id="IPR005683">
    <property type="entry name" value="Tom22"/>
</dbReference>
<keyword evidence="6" id="KW-0653">Protein transport</keyword>
<protein>
    <submittedName>
        <fullName evidence="13">Mitochondrial import translocase subunit Tom22</fullName>
    </submittedName>
</protein>
<keyword evidence="4" id="KW-0812">Transmembrane</keyword>
<keyword evidence="8" id="KW-0811">Translocation</keyword>
<comment type="caution">
    <text evidence="13">The sequence shown here is derived from an EMBL/GenBank/DDBJ whole genome shotgun (WGS) entry which is preliminary data.</text>
</comment>
<proteinExistence type="inferred from homology"/>
<evidence type="ECO:0000256" key="6">
    <source>
        <dbReference type="ARBA" id="ARBA00022927"/>
    </source>
</evidence>
<keyword evidence="7" id="KW-1133">Transmembrane helix</keyword>
<feature type="compositionally biased region" description="Low complexity" evidence="12">
    <location>
        <begin position="14"/>
        <end position="36"/>
    </location>
</feature>
<dbReference type="Pfam" id="PF04281">
    <property type="entry name" value="Tom22"/>
    <property type="match status" value="1"/>
</dbReference>
<evidence type="ECO:0000256" key="1">
    <source>
        <dbReference type="ARBA" id="ARBA00004572"/>
    </source>
</evidence>
<evidence type="ECO:0000256" key="8">
    <source>
        <dbReference type="ARBA" id="ARBA00023010"/>
    </source>
</evidence>
<sequence>MVKVEIVEEKDPQSSGNSPYASSSSSRHSSQESISSISSELSAEENLYDRISALVDIVPPTTRHNISTKFSSAASFVRISGKVIGNIVWVVTTSALLVGLPLALSLEDEAKIVAQEREMIAQQQGAQQMLSPGSAYPPPPGSNQAPQKGIVPPGF</sequence>
<name>A0AAD4EHQ9_9AGAM</name>
<evidence type="ECO:0000313" key="14">
    <source>
        <dbReference type="Proteomes" id="UP001195769"/>
    </source>
</evidence>
<keyword evidence="3" id="KW-0813">Transport</keyword>
<evidence type="ECO:0000256" key="2">
    <source>
        <dbReference type="ARBA" id="ARBA00009874"/>
    </source>
</evidence>
<gene>
    <name evidence="13" type="ORF">F5891DRAFT_1161533</name>
</gene>
<keyword evidence="9" id="KW-0496">Mitochondrion</keyword>
<evidence type="ECO:0000256" key="11">
    <source>
        <dbReference type="ARBA" id="ARBA00023170"/>
    </source>
</evidence>
<evidence type="ECO:0000313" key="13">
    <source>
        <dbReference type="EMBL" id="KAG1906444.1"/>
    </source>
</evidence>
<evidence type="ECO:0000256" key="12">
    <source>
        <dbReference type="SAM" id="MobiDB-lite"/>
    </source>
</evidence>
<evidence type="ECO:0000256" key="4">
    <source>
        <dbReference type="ARBA" id="ARBA00022692"/>
    </source>
</evidence>
<keyword evidence="10" id="KW-0472">Membrane</keyword>
<evidence type="ECO:0000256" key="5">
    <source>
        <dbReference type="ARBA" id="ARBA00022787"/>
    </source>
</evidence>
<accession>A0AAD4EHQ9</accession>
<evidence type="ECO:0000256" key="7">
    <source>
        <dbReference type="ARBA" id="ARBA00022989"/>
    </source>
</evidence>
<keyword evidence="5" id="KW-1000">Mitochondrion outer membrane</keyword>
<dbReference type="Proteomes" id="UP001195769">
    <property type="component" value="Unassembled WGS sequence"/>
</dbReference>
<evidence type="ECO:0000256" key="3">
    <source>
        <dbReference type="ARBA" id="ARBA00022448"/>
    </source>
</evidence>
<dbReference type="GO" id="GO:0006886">
    <property type="term" value="P:intracellular protein transport"/>
    <property type="evidence" value="ECO:0007669"/>
    <property type="project" value="InterPro"/>
</dbReference>
<keyword evidence="14" id="KW-1185">Reference proteome</keyword>